<dbReference type="Proteomes" id="UP000095283">
    <property type="component" value="Unplaced"/>
</dbReference>
<feature type="region of interest" description="Disordered" evidence="1">
    <location>
        <begin position="13"/>
        <end position="57"/>
    </location>
</feature>
<dbReference type="WBParaSite" id="Hba_11149">
    <property type="protein sequence ID" value="Hba_11149"/>
    <property type="gene ID" value="Hba_11149"/>
</dbReference>
<accession>A0A1I7X181</accession>
<protein>
    <submittedName>
        <fullName evidence="3">Ovule protein</fullName>
    </submittedName>
</protein>
<evidence type="ECO:0000256" key="1">
    <source>
        <dbReference type="SAM" id="MobiDB-lite"/>
    </source>
</evidence>
<feature type="compositionally biased region" description="Low complexity" evidence="1">
    <location>
        <begin position="47"/>
        <end position="57"/>
    </location>
</feature>
<evidence type="ECO:0000313" key="2">
    <source>
        <dbReference type="Proteomes" id="UP000095283"/>
    </source>
</evidence>
<evidence type="ECO:0000313" key="3">
    <source>
        <dbReference type="WBParaSite" id="Hba_11149"/>
    </source>
</evidence>
<dbReference type="AlphaFoldDB" id="A0A1I7X181"/>
<proteinExistence type="predicted"/>
<sequence>MTSPYFLIFGTSVPKSSGSSSAPKCQTLQKRPKLSHSPPEREAGIDTSTTTPYVSPTTTTPRQYPLLCVNNSFYLNFYIIFYKNSQSKLCQLSSLTSSYFGWQLLNSYPSDEFAKKKEKEMETRPGHGEAPILPCSTDFKRVTIDSSLSALMCPRCNFLLVILNAFKLL</sequence>
<organism evidence="2 3">
    <name type="scientific">Heterorhabditis bacteriophora</name>
    <name type="common">Entomopathogenic nematode worm</name>
    <dbReference type="NCBI Taxonomy" id="37862"/>
    <lineage>
        <taxon>Eukaryota</taxon>
        <taxon>Metazoa</taxon>
        <taxon>Ecdysozoa</taxon>
        <taxon>Nematoda</taxon>
        <taxon>Chromadorea</taxon>
        <taxon>Rhabditida</taxon>
        <taxon>Rhabditina</taxon>
        <taxon>Rhabditomorpha</taxon>
        <taxon>Strongyloidea</taxon>
        <taxon>Heterorhabditidae</taxon>
        <taxon>Heterorhabditis</taxon>
    </lineage>
</organism>
<name>A0A1I7X181_HETBA</name>
<keyword evidence="2" id="KW-1185">Reference proteome</keyword>
<reference evidence="3" key="1">
    <citation type="submission" date="2016-11" db="UniProtKB">
        <authorList>
            <consortium name="WormBaseParasite"/>
        </authorList>
    </citation>
    <scope>IDENTIFICATION</scope>
</reference>